<feature type="binding site" evidence="17">
    <location>
        <position position="14"/>
    </location>
    <ligand>
        <name>ATP</name>
        <dbReference type="ChEBI" id="CHEBI:30616"/>
    </ligand>
</feature>
<evidence type="ECO:0000256" key="1">
    <source>
        <dbReference type="ARBA" id="ARBA00004651"/>
    </source>
</evidence>
<evidence type="ECO:0000256" key="11">
    <source>
        <dbReference type="ARBA" id="ARBA00023098"/>
    </source>
</evidence>
<feature type="transmembrane region" description="Helical" evidence="19">
    <location>
        <begin position="94"/>
        <end position="115"/>
    </location>
</feature>
<keyword evidence="5" id="KW-0808">Transferase</keyword>
<dbReference type="Gene3D" id="1.10.287.3610">
    <property type="match status" value="1"/>
</dbReference>
<dbReference type="PANTHER" id="PTHR34299:SF1">
    <property type="entry name" value="DIACYLGLYCEROL KINASE"/>
    <property type="match status" value="1"/>
</dbReference>
<evidence type="ECO:0000256" key="13">
    <source>
        <dbReference type="ARBA" id="ARBA00023209"/>
    </source>
</evidence>
<dbReference type="PANTHER" id="PTHR34299">
    <property type="entry name" value="DIACYLGLYCEROL KINASE"/>
    <property type="match status" value="1"/>
</dbReference>
<keyword evidence="3" id="KW-1003">Cell membrane</keyword>
<dbReference type="EMBL" id="JACVDC010000003">
    <property type="protein sequence ID" value="MBC9794807.1"/>
    <property type="molecule type" value="Genomic_DNA"/>
</dbReference>
<sequence length="119" mass="12868">MGPFLKNRLKSIHYAARGALILLRTEASIKVQLAIAIAVTVAGFYFNISALEWAIQIITIALVMSIEGVNTAIEKMADFIHPDHHHKIGTIKDISAGAVFIAAVMAVIVGGIIYIPKIF</sequence>
<evidence type="ECO:0000256" key="3">
    <source>
        <dbReference type="ARBA" id="ARBA00022475"/>
    </source>
</evidence>
<evidence type="ECO:0000256" key="17">
    <source>
        <dbReference type="PIRSR" id="PIRSR600829-3"/>
    </source>
</evidence>
<dbReference type="GO" id="GO:0005524">
    <property type="term" value="F:ATP binding"/>
    <property type="evidence" value="ECO:0007669"/>
    <property type="project" value="UniProtKB-KW"/>
</dbReference>
<feature type="binding site" evidence="16">
    <location>
        <position position="67"/>
    </location>
    <ligand>
        <name>substrate</name>
    </ligand>
</feature>
<reference evidence="20 21" key="1">
    <citation type="submission" date="2020-09" db="EMBL/GenBank/DDBJ databases">
        <title>Sinomicrobium weinanense sp. nov., a halophilic bacteria isolated from saline-alkali soil.</title>
        <authorList>
            <person name="Wu P."/>
            <person name="Ren H."/>
            <person name="Mei Y."/>
            <person name="Liang Y."/>
            <person name="Chen Z."/>
        </authorList>
    </citation>
    <scope>NUCLEOTIDE SEQUENCE [LARGE SCALE GENOMIC DNA]</scope>
    <source>
        <strain evidence="20 21">FJxs</strain>
    </source>
</reference>
<feature type="binding site" evidence="18">
    <location>
        <position position="74"/>
    </location>
    <ligand>
        <name>a divalent metal cation</name>
        <dbReference type="ChEBI" id="CHEBI:60240"/>
    </ligand>
</feature>
<dbReference type="CDD" id="cd14265">
    <property type="entry name" value="UDPK_IM_like"/>
    <property type="match status" value="1"/>
</dbReference>
<dbReference type="InterPro" id="IPR000829">
    <property type="entry name" value="DAGK"/>
</dbReference>
<dbReference type="RefSeq" id="WP_187963962.1">
    <property type="nucleotide sequence ID" value="NZ_JACVDC010000003.1"/>
</dbReference>
<feature type="active site" description="Proton acceptor" evidence="15">
    <location>
        <position position="67"/>
    </location>
</feature>
<keyword evidence="13" id="KW-0594">Phospholipid biosynthesis</keyword>
<keyword evidence="18" id="KW-0460">Magnesium</keyword>
<dbReference type="GO" id="GO:0046872">
    <property type="term" value="F:metal ion binding"/>
    <property type="evidence" value="ECO:0007669"/>
    <property type="project" value="UniProtKB-KW"/>
</dbReference>
<accession>A0A926JNY6</accession>
<dbReference type="GO" id="GO:0005886">
    <property type="term" value="C:plasma membrane"/>
    <property type="evidence" value="ECO:0007669"/>
    <property type="project" value="UniProtKB-SubCell"/>
</dbReference>
<comment type="caution">
    <text evidence="20">The sequence shown here is derived from an EMBL/GenBank/DDBJ whole genome shotgun (WGS) entry which is preliminary data.</text>
</comment>
<gene>
    <name evidence="20" type="ORF">IBL28_02415</name>
</gene>
<evidence type="ECO:0000256" key="16">
    <source>
        <dbReference type="PIRSR" id="PIRSR600829-2"/>
    </source>
</evidence>
<dbReference type="GO" id="GO:0008654">
    <property type="term" value="P:phospholipid biosynthetic process"/>
    <property type="evidence" value="ECO:0007669"/>
    <property type="project" value="UniProtKB-KW"/>
</dbReference>
<organism evidence="20 21">
    <name type="scientific">Sinomicrobium weinanense</name>
    <dbReference type="NCBI Taxonomy" id="2842200"/>
    <lineage>
        <taxon>Bacteria</taxon>
        <taxon>Pseudomonadati</taxon>
        <taxon>Bacteroidota</taxon>
        <taxon>Flavobacteriia</taxon>
        <taxon>Flavobacteriales</taxon>
        <taxon>Flavobacteriaceae</taxon>
        <taxon>Sinomicrobium</taxon>
    </lineage>
</organism>
<evidence type="ECO:0000256" key="12">
    <source>
        <dbReference type="ARBA" id="ARBA00023136"/>
    </source>
</evidence>
<dbReference type="GO" id="GO:0016301">
    <property type="term" value="F:kinase activity"/>
    <property type="evidence" value="ECO:0007669"/>
    <property type="project" value="UniProtKB-KW"/>
</dbReference>
<protein>
    <submittedName>
        <fullName evidence="20">Diacylglycerol kinase family protein</fullName>
    </submittedName>
</protein>
<evidence type="ECO:0000256" key="5">
    <source>
        <dbReference type="ARBA" id="ARBA00022679"/>
    </source>
</evidence>
<evidence type="ECO:0000256" key="6">
    <source>
        <dbReference type="ARBA" id="ARBA00022692"/>
    </source>
</evidence>
<evidence type="ECO:0000256" key="8">
    <source>
        <dbReference type="ARBA" id="ARBA00022777"/>
    </source>
</evidence>
<evidence type="ECO:0000256" key="9">
    <source>
        <dbReference type="ARBA" id="ARBA00022840"/>
    </source>
</evidence>
<feature type="transmembrane region" description="Helical" evidence="19">
    <location>
        <begin position="27"/>
        <end position="47"/>
    </location>
</feature>
<feature type="binding site" evidence="18">
    <location>
        <position position="26"/>
    </location>
    <ligand>
        <name>a divalent metal cation</name>
        <dbReference type="ChEBI" id="CHEBI:60240"/>
    </ligand>
</feature>
<keyword evidence="8 20" id="KW-0418">Kinase</keyword>
<evidence type="ECO:0000256" key="19">
    <source>
        <dbReference type="SAM" id="Phobius"/>
    </source>
</evidence>
<comment type="cofactor">
    <cofactor evidence="18">
        <name>Mg(2+)</name>
        <dbReference type="ChEBI" id="CHEBI:18420"/>
    </cofactor>
    <text evidence="18">Mn(2+), Zn(2+), Cd(2+) and Co(2+) support activity to lesser extents.</text>
</comment>
<keyword evidence="9 17" id="KW-0067">ATP-binding</keyword>
<evidence type="ECO:0000256" key="7">
    <source>
        <dbReference type="ARBA" id="ARBA00022741"/>
    </source>
</evidence>
<dbReference type="AlphaFoldDB" id="A0A926JNY6"/>
<evidence type="ECO:0000256" key="2">
    <source>
        <dbReference type="ARBA" id="ARBA00005967"/>
    </source>
</evidence>
<feature type="binding site" evidence="17">
    <location>
        <begin position="92"/>
        <end position="93"/>
    </location>
    <ligand>
        <name>ATP</name>
        <dbReference type="ChEBI" id="CHEBI:30616"/>
    </ligand>
</feature>
<dbReference type="Pfam" id="PF01219">
    <property type="entry name" value="DAGK_prokar"/>
    <property type="match status" value="1"/>
</dbReference>
<name>A0A926JNY6_9FLAO</name>
<keyword evidence="7 17" id="KW-0547">Nucleotide-binding</keyword>
<evidence type="ECO:0000256" key="15">
    <source>
        <dbReference type="PIRSR" id="PIRSR600829-1"/>
    </source>
</evidence>
<keyword evidence="18" id="KW-0479">Metal-binding</keyword>
<evidence type="ECO:0000256" key="10">
    <source>
        <dbReference type="ARBA" id="ARBA00022989"/>
    </source>
</evidence>
<feature type="binding site" evidence="17">
    <location>
        <position position="74"/>
    </location>
    <ligand>
        <name>ATP</name>
        <dbReference type="ChEBI" id="CHEBI:30616"/>
    </ligand>
</feature>
<evidence type="ECO:0000313" key="21">
    <source>
        <dbReference type="Proteomes" id="UP000653730"/>
    </source>
</evidence>
<keyword evidence="4" id="KW-0444">Lipid biosynthesis</keyword>
<keyword evidence="14" id="KW-1208">Phospholipid metabolism</keyword>
<feature type="binding site" evidence="17">
    <location>
        <position position="26"/>
    </location>
    <ligand>
        <name>ATP</name>
        <dbReference type="ChEBI" id="CHEBI:30616"/>
    </ligand>
</feature>
<evidence type="ECO:0000256" key="14">
    <source>
        <dbReference type="ARBA" id="ARBA00023264"/>
    </source>
</evidence>
<keyword evidence="21" id="KW-1185">Reference proteome</keyword>
<dbReference type="Proteomes" id="UP000653730">
    <property type="component" value="Unassembled WGS sequence"/>
</dbReference>
<keyword evidence="10 19" id="KW-1133">Transmembrane helix</keyword>
<keyword evidence="6 19" id="KW-0812">Transmembrane</keyword>
<evidence type="ECO:0000313" key="20">
    <source>
        <dbReference type="EMBL" id="MBC9794807.1"/>
    </source>
</evidence>
<comment type="subcellular location">
    <subcellularLocation>
        <location evidence="1">Cell membrane</location>
        <topology evidence="1">Multi-pass membrane protein</topology>
    </subcellularLocation>
</comment>
<dbReference type="InterPro" id="IPR036945">
    <property type="entry name" value="DAGK_sf"/>
</dbReference>
<evidence type="ECO:0000256" key="4">
    <source>
        <dbReference type="ARBA" id="ARBA00022516"/>
    </source>
</evidence>
<comment type="similarity">
    <text evidence="2">Belongs to the bacterial diacylglycerol kinase family.</text>
</comment>
<keyword evidence="12 19" id="KW-0472">Membrane</keyword>
<keyword evidence="11" id="KW-0443">Lipid metabolism</keyword>
<proteinExistence type="inferred from homology"/>
<dbReference type="InterPro" id="IPR033717">
    <property type="entry name" value="UDPK"/>
</dbReference>
<evidence type="ECO:0000256" key="18">
    <source>
        <dbReference type="PIRSR" id="PIRSR600829-4"/>
    </source>
</evidence>